<protein>
    <recommendedName>
        <fullName evidence="10">Glycerol-3-phosphate acyltransferase</fullName>
    </recommendedName>
    <alternativeName>
        <fullName evidence="10">Acyl-PO4 G3P acyltransferase</fullName>
    </alternativeName>
    <alternativeName>
        <fullName evidence="10">Acyl-phosphate--glycerol-3-phosphate acyltransferase</fullName>
    </alternativeName>
    <alternativeName>
        <fullName evidence="10">G3P acyltransferase</fullName>
        <shortName evidence="10">GPAT</shortName>
        <ecNumber evidence="10">2.3.1.275</ecNumber>
    </alternativeName>
    <alternativeName>
        <fullName evidence="10">Lysophosphatidic acid synthase</fullName>
        <shortName evidence="10">LPA synthase</shortName>
    </alternativeName>
</protein>
<dbReference type="SMART" id="SM01207">
    <property type="entry name" value="G3P_acyltransf"/>
    <property type="match status" value="1"/>
</dbReference>
<keyword evidence="5 10" id="KW-1133">Transmembrane helix</keyword>
<dbReference type="EC" id="2.3.1.275" evidence="10"/>
<feature type="transmembrane region" description="Helical" evidence="10">
    <location>
        <begin position="111"/>
        <end position="138"/>
    </location>
</feature>
<evidence type="ECO:0000256" key="6">
    <source>
        <dbReference type="ARBA" id="ARBA00023098"/>
    </source>
</evidence>
<dbReference type="AlphaFoldDB" id="A0A7M3MF30"/>
<accession>A0A7M3MF30</accession>
<dbReference type="PANTHER" id="PTHR30309:SF0">
    <property type="entry name" value="GLYCEROL-3-PHOSPHATE ACYLTRANSFERASE-RELATED"/>
    <property type="match status" value="1"/>
</dbReference>
<keyword evidence="12" id="KW-1185">Reference proteome</keyword>
<reference evidence="11 12" key="1">
    <citation type="submission" date="2018-06" db="EMBL/GenBank/DDBJ databases">
        <title>Complete genome of Desulfovibrio indonesiensis P37SLT.</title>
        <authorList>
            <person name="Crispim J.S."/>
            <person name="Vidigal P.M.P."/>
            <person name="Silva L.C.F."/>
            <person name="Laguardia C.N."/>
            <person name="Araujo L.C."/>
            <person name="Dias R.S."/>
            <person name="Sousa M.P."/>
            <person name="Paula S.O."/>
            <person name="Silva C."/>
        </authorList>
    </citation>
    <scope>NUCLEOTIDE SEQUENCE [LARGE SCALE GENOMIC DNA]</scope>
    <source>
        <strain evidence="11 12">P37SLT</strain>
    </source>
</reference>
<evidence type="ECO:0000313" key="12">
    <source>
        <dbReference type="Proteomes" id="UP000448292"/>
    </source>
</evidence>
<dbReference type="GO" id="GO:0008654">
    <property type="term" value="P:phospholipid biosynthetic process"/>
    <property type="evidence" value="ECO:0007669"/>
    <property type="project" value="UniProtKB-UniRule"/>
</dbReference>
<keyword evidence="8 10" id="KW-0594">Phospholipid biosynthesis</keyword>
<organism evidence="11 12">
    <name type="scientific">Oceanidesulfovibrio indonesiensis</name>
    <dbReference type="NCBI Taxonomy" id="54767"/>
    <lineage>
        <taxon>Bacteria</taxon>
        <taxon>Pseudomonadati</taxon>
        <taxon>Thermodesulfobacteriota</taxon>
        <taxon>Desulfovibrionia</taxon>
        <taxon>Desulfovibrionales</taxon>
        <taxon>Desulfovibrionaceae</taxon>
        <taxon>Oceanidesulfovibrio</taxon>
    </lineage>
</organism>
<comment type="similarity">
    <text evidence="10">Belongs to the PlsY family.</text>
</comment>
<comment type="subunit">
    <text evidence="10">Probably interacts with PlsX.</text>
</comment>
<keyword evidence="6 10" id="KW-0443">Lipid metabolism</keyword>
<dbReference type="HAMAP" id="MF_01043">
    <property type="entry name" value="PlsY"/>
    <property type="match status" value="1"/>
</dbReference>
<keyword evidence="2 10" id="KW-0444">Lipid biosynthesis</keyword>
<feature type="transmembrane region" description="Helical" evidence="10">
    <location>
        <begin position="47"/>
        <end position="71"/>
    </location>
</feature>
<evidence type="ECO:0000256" key="7">
    <source>
        <dbReference type="ARBA" id="ARBA00023136"/>
    </source>
</evidence>
<evidence type="ECO:0000256" key="5">
    <source>
        <dbReference type="ARBA" id="ARBA00022989"/>
    </source>
</evidence>
<proteinExistence type="inferred from homology"/>
<evidence type="ECO:0000256" key="8">
    <source>
        <dbReference type="ARBA" id="ARBA00023209"/>
    </source>
</evidence>
<comment type="function">
    <text evidence="10">Catalyzes the transfer of an acyl group from acyl-phosphate (acyl-PO(4)) to glycerol-3-phosphate (G3P) to form lysophosphatidic acid (LPA). This enzyme utilizes acyl-phosphate as fatty acyl donor, but not acyl-CoA or acyl-ACP.</text>
</comment>
<keyword evidence="4 10" id="KW-0812">Transmembrane</keyword>
<feature type="transmembrane region" description="Helical" evidence="10">
    <location>
        <begin position="150"/>
        <end position="173"/>
    </location>
</feature>
<comment type="caution">
    <text evidence="11">The sequence shown here is derived from an EMBL/GenBank/DDBJ whole genome shotgun (WGS) entry which is preliminary data.</text>
</comment>
<dbReference type="Proteomes" id="UP000448292">
    <property type="component" value="Unassembled WGS sequence"/>
</dbReference>
<sequence>MAYVFLVLAAYLLGSVPFGYVVGRLCGVDPRKEGSGNTGATNLARTCGLWAGILVLVLDFGKGFLPVIVAASMHAPWPWISLAGFAALMGHCYSVFLGFKGGKAVATTLGVFAAVAPLPLVAAAFLCVVAIAASGFVSLGSLVMVTSMPLLLLAFQAPRFIPLSIAVLLLVYWRHRENIGRLVRGEEKHWRKKKSQDGKR</sequence>
<feature type="transmembrane region" description="Helical" evidence="10">
    <location>
        <begin position="77"/>
        <end position="99"/>
    </location>
</feature>
<name>A0A7M3MF30_9BACT</name>
<gene>
    <name evidence="10 11" type="primary">plsY</name>
    <name evidence="11" type="ORF">DPQ33_08215</name>
</gene>
<comment type="subcellular location">
    <subcellularLocation>
        <location evidence="10">Cell membrane</location>
        <topology evidence="10">Multi-pass membrane protein</topology>
    </subcellularLocation>
</comment>
<keyword evidence="1 10" id="KW-1003">Cell membrane</keyword>
<comment type="catalytic activity">
    <reaction evidence="10">
        <text>an acyl phosphate + sn-glycerol 3-phosphate = a 1-acyl-sn-glycero-3-phosphate + phosphate</text>
        <dbReference type="Rhea" id="RHEA:34075"/>
        <dbReference type="ChEBI" id="CHEBI:43474"/>
        <dbReference type="ChEBI" id="CHEBI:57597"/>
        <dbReference type="ChEBI" id="CHEBI:57970"/>
        <dbReference type="ChEBI" id="CHEBI:59918"/>
        <dbReference type="EC" id="2.3.1.275"/>
    </reaction>
</comment>
<feature type="transmembrane region" description="Helical" evidence="10">
    <location>
        <begin position="6"/>
        <end position="26"/>
    </location>
</feature>
<dbReference type="GO" id="GO:0005886">
    <property type="term" value="C:plasma membrane"/>
    <property type="evidence" value="ECO:0007669"/>
    <property type="project" value="UniProtKB-SubCell"/>
</dbReference>
<dbReference type="InterPro" id="IPR003811">
    <property type="entry name" value="G3P_acylTferase_PlsY"/>
</dbReference>
<keyword evidence="11" id="KW-0012">Acyltransferase</keyword>
<evidence type="ECO:0000256" key="10">
    <source>
        <dbReference type="HAMAP-Rule" id="MF_01043"/>
    </source>
</evidence>
<evidence type="ECO:0000256" key="3">
    <source>
        <dbReference type="ARBA" id="ARBA00022679"/>
    </source>
</evidence>
<dbReference type="NCBIfam" id="TIGR00023">
    <property type="entry name" value="glycerol-3-phosphate 1-O-acyltransferase PlsY"/>
    <property type="match status" value="1"/>
</dbReference>
<evidence type="ECO:0000256" key="4">
    <source>
        <dbReference type="ARBA" id="ARBA00022692"/>
    </source>
</evidence>
<keyword evidence="7 10" id="KW-0472">Membrane</keyword>
<dbReference type="RefSeq" id="WP_144302736.1">
    <property type="nucleotide sequence ID" value="NZ_QMIE01000006.1"/>
</dbReference>
<dbReference type="PANTHER" id="PTHR30309">
    <property type="entry name" value="INNER MEMBRANE PROTEIN YGIH"/>
    <property type="match status" value="1"/>
</dbReference>
<evidence type="ECO:0000256" key="9">
    <source>
        <dbReference type="ARBA" id="ARBA00023264"/>
    </source>
</evidence>
<dbReference type="Pfam" id="PF02660">
    <property type="entry name" value="G3P_acyltransf"/>
    <property type="match status" value="1"/>
</dbReference>
<dbReference type="EMBL" id="QMIE01000006">
    <property type="protein sequence ID" value="TVM17617.1"/>
    <property type="molecule type" value="Genomic_DNA"/>
</dbReference>
<keyword evidence="9 10" id="KW-1208">Phospholipid metabolism</keyword>
<evidence type="ECO:0000256" key="2">
    <source>
        <dbReference type="ARBA" id="ARBA00022516"/>
    </source>
</evidence>
<dbReference type="GO" id="GO:0043772">
    <property type="term" value="F:acyl-phosphate glycerol-3-phosphate acyltransferase activity"/>
    <property type="evidence" value="ECO:0007669"/>
    <property type="project" value="UniProtKB-UniRule"/>
</dbReference>
<keyword evidence="3 10" id="KW-0808">Transferase</keyword>
<dbReference type="UniPathway" id="UPA00085"/>
<evidence type="ECO:0000256" key="1">
    <source>
        <dbReference type="ARBA" id="ARBA00022475"/>
    </source>
</evidence>
<evidence type="ECO:0000313" key="11">
    <source>
        <dbReference type="EMBL" id="TVM17617.1"/>
    </source>
</evidence>
<comment type="pathway">
    <text evidence="10">Lipid metabolism; phospholipid metabolism.</text>
</comment>
<dbReference type="OrthoDB" id="9777124at2"/>